<dbReference type="EMBL" id="LR797128">
    <property type="protein sequence ID" value="CAB4188570.1"/>
    <property type="molecule type" value="Genomic_DNA"/>
</dbReference>
<evidence type="ECO:0000313" key="1">
    <source>
        <dbReference type="EMBL" id="CAB4188570.1"/>
    </source>
</evidence>
<name>A0A6J5QVI1_9CAUD</name>
<sequence length="113" mass="11448">MANNIAFQANGKTTRINVTTAANTVAILSDSPSNQVRVHNGTAAEVFVRLSNSSTGDAVVPVAGTPSYGMVLHNNATIILTTPAQSSNTATLYLSAIVASGTGIVYATPGEGL</sequence>
<accession>A0A6J5QVI1</accession>
<organism evidence="1">
    <name type="scientific">uncultured Caudovirales phage</name>
    <dbReference type="NCBI Taxonomy" id="2100421"/>
    <lineage>
        <taxon>Viruses</taxon>
        <taxon>Duplodnaviria</taxon>
        <taxon>Heunggongvirae</taxon>
        <taxon>Uroviricota</taxon>
        <taxon>Caudoviricetes</taxon>
        <taxon>Peduoviridae</taxon>
        <taxon>Maltschvirus</taxon>
        <taxon>Maltschvirus maltsch</taxon>
    </lineage>
</organism>
<gene>
    <name evidence="1" type="ORF">UFOVP1174_47</name>
</gene>
<reference evidence="1" key="1">
    <citation type="submission" date="2020-05" db="EMBL/GenBank/DDBJ databases">
        <authorList>
            <person name="Chiriac C."/>
            <person name="Salcher M."/>
            <person name="Ghai R."/>
            <person name="Kavagutti S V."/>
        </authorList>
    </citation>
    <scope>NUCLEOTIDE SEQUENCE</scope>
</reference>
<protein>
    <submittedName>
        <fullName evidence="1">Uncharacterized protein</fullName>
    </submittedName>
</protein>
<proteinExistence type="predicted"/>